<evidence type="ECO:0000256" key="3">
    <source>
        <dbReference type="ARBA" id="ARBA00022741"/>
    </source>
</evidence>
<gene>
    <name evidence="7" type="primary">Contig5174.g240</name>
    <name evidence="7" type="ORF">STYLEM_20564</name>
</gene>
<evidence type="ECO:0000313" key="7">
    <source>
        <dbReference type="EMBL" id="CDW91409.1"/>
    </source>
</evidence>
<dbReference type="InterPro" id="IPR011009">
    <property type="entry name" value="Kinase-like_dom_sf"/>
</dbReference>
<dbReference type="Pfam" id="PF02816">
    <property type="entry name" value="Alpha_kinase"/>
    <property type="match status" value="1"/>
</dbReference>
<dbReference type="PANTHER" id="PTHR45992">
    <property type="entry name" value="EUKARYOTIC ELONGATION FACTOR 2 KINASE-RELATED"/>
    <property type="match status" value="1"/>
</dbReference>
<dbReference type="InParanoid" id="A0A078BAN0"/>
<evidence type="ECO:0000256" key="5">
    <source>
        <dbReference type="ARBA" id="ARBA00022840"/>
    </source>
</evidence>
<proteinExistence type="predicted"/>
<dbReference type="OrthoDB" id="430683at2759"/>
<evidence type="ECO:0000313" key="8">
    <source>
        <dbReference type="Proteomes" id="UP000039865"/>
    </source>
</evidence>
<dbReference type="Gene3D" id="3.20.200.10">
    <property type="entry name" value="MHCK/EF2 kinase"/>
    <property type="match status" value="1"/>
</dbReference>
<dbReference type="SUPFAM" id="SSF56112">
    <property type="entry name" value="Protein kinase-like (PK-like)"/>
    <property type="match status" value="1"/>
</dbReference>
<feature type="domain" description="Alpha-type protein kinase" evidence="6">
    <location>
        <begin position="1"/>
        <end position="240"/>
    </location>
</feature>
<accession>A0A078BAN0</accession>
<dbReference type="InterPro" id="IPR004166">
    <property type="entry name" value="a-kinase_dom"/>
</dbReference>
<dbReference type="PANTHER" id="PTHR45992:SF11">
    <property type="entry name" value="ALPHA-TYPE PROTEIN KINASE DOMAIN-CONTAINING PROTEIN"/>
    <property type="match status" value="1"/>
</dbReference>
<dbReference type="GO" id="GO:0005524">
    <property type="term" value="F:ATP binding"/>
    <property type="evidence" value="ECO:0007669"/>
    <property type="project" value="UniProtKB-KW"/>
</dbReference>
<evidence type="ECO:0000256" key="4">
    <source>
        <dbReference type="ARBA" id="ARBA00022777"/>
    </source>
</evidence>
<evidence type="ECO:0000259" key="6">
    <source>
        <dbReference type="PROSITE" id="PS51158"/>
    </source>
</evidence>
<evidence type="ECO:0000256" key="1">
    <source>
        <dbReference type="ARBA" id="ARBA00022527"/>
    </source>
</evidence>
<keyword evidence="2" id="KW-0808">Transferase</keyword>
<protein>
    <recommendedName>
        <fullName evidence="6">Alpha-type protein kinase domain-containing protein</fullName>
    </recommendedName>
</protein>
<dbReference type="GO" id="GO:0004674">
    <property type="term" value="F:protein serine/threonine kinase activity"/>
    <property type="evidence" value="ECO:0007669"/>
    <property type="project" value="UniProtKB-KW"/>
</dbReference>
<organism evidence="7 8">
    <name type="scientific">Stylonychia lemnae</name>
    <name type="common">Ciliate</name>
    <dbReference type="NCBI Taxonomy" id="5949"/>
    <lineage>
        <taxon>Eukaryota</taxon>
        <taxon>Sar</taxon>
        <taxon>Alveolata</taxon>
        <taxon>Ciliophora</taxon>
        <taxon>Intramacronucleata</taxon>
        <taxon>Spirotrichea</taxon>
        <taxon>Stichotrichia</taxon>
        <taxon>Sporadotrichida</taxon>
        <taxon>Oxytrichidae</taxon>
        <taxon>Stylonychinae</taxon>
        <taxon>Stylonychia</taxon>
    </lineage>
</organism>
<dbReference type="InterPro" id="IPR051852">
    <property type="entry name" value="Alpha-type_PK"/>
</dbReference>
<dbReference type="Proteomes" id="UP000039865">
    <property type="component" value="Unassembled WGS sequence"/>
</dbReference>
<reference evidence="7 8" key="1">
    <citation type="submission" date="2014-06" db="EMBL/GenBank/DDBJ databases">
        <authorList>
            <person name="Swart Estienne"/>
        </authorList>
    </citation>
    <scope>NUCLEOTIDE SEQUENCE [LARGE SCALE GENOMIC DNA]</scope>
    <source>
        <strain evidence="7 8">130c</strain>
    </source>
</reference>
<keyword evidence="5" id="KW-0067">ATP-binding</keyword>
<keyword evidence="1" id="KW-0723">Serine/threonine-protein kinase</keyword>
<dbReference type="AlphaFoldDB" id="A0A078BAN0"/>
<dbReference type="EMBL" id="CCKQ01019394">
    <property type="protein sequence ID" value="CDW91409.1"/>
    <property type="molecule type" value="Genomic_DNA"/>
</dbReference>
<dbReference type="PROSITE" id="PS51158">
    <property type="entry name" value="ALPHA_KINASE"/>
    <property type="match status" value="1"/>
</dbReference>
<sequence length="321" mass="38114">MENDLKNLEEKIQEQHHHIELKEPAPSYILLTIHEIPCLCNDKSKVLEYQNQQDVLSQVICTWYELYHFNEQKLQFEIKEKIELYIKKFNVDDSGTQHTYLLIPLFNNSDQQFYQVEMFQNGNIEKYNTQIKDCKQLRKYVDGIVVQVPAILNEEQKTYQQLASAFSHWTQLITGGMITIADVQGWRIGYTLNLTDPLIHSYKLAMFGEYDLGEYGQKTWLDNHDCKNNKFCQLLGLQANKKFDDEAVKIELKLIMNKFSDGYQVFQPQFQFMVTEIYNDDNFPEDQKKYEENYIKTQQIQIKSQFDEIYIKASSLKEQKE</sequence>
<name>A0A078BAN0_STYLE</name>
<evidence type="ECO:0000256" key="2">
    <source>
        <dbReference type="ARBA" id="ARBA00022679"/>
    </source>
</evidence>
<keyword evidence="8" id="KW-1185">Reference proteome</keyword>
<keyword evidence="4" id="KW-0418">Kinase</keyword>
<keyword evidence="3" id="KW-0547">Nucleotide-binding</keyword>